<reference evidence="2 3" key="1">
    <citation type="submission" date="2023-03" db="EMBL/GenBank/DDBJ databases">
        <title>High-quality genome of Scylla paramamosain provides insights in environmental adaptation.</title>
        <authorList>
            <person name="Zhang L."/>
        </authorList>
    </citation>
    <scope>NUCLEOTIDE SEQUENCE [LARGE SCALE GENOMIC DNA]</scope>
    <source>
        <strain evidence="2">LZ_2023a</strain>
        <tissue evidence="2">Muscle</tissue>
    </source>
</reference>
<protein>
    <submittedName>
        <fullName evidence="2">Uncharacterized protein</fullName>
    </submittedName>
</protein>
<evidence type="ECO:0000313" key="3">
    <source>
        <dbReference type="Proteomes" id="UP001487740"/>
    </source>
</evidence>
<proteinExistence type="predicted"/>
<organism evidence="2 3">
    <name type="scientific">Scylla paramamosain</name>
    <name type="common">Mud crab</name>
    <dbReference type="NCBI Taxonomy" id="85552"/>
    <lineage>
        <taxon>Eukaryota</taxon>
        <taxon>Metazoa</taxon>
        <taxon>Ecdysozoa</taxon>
        <taxon>Arthropoda</taxon>
        <taxon>Crustacea</taxon>
        <taxon>Multicrustacea</taxon>
        <taxon>Malacostraca</taxon>
        <taxon>Eumalacostraca</taxon>
        <taxon>Eucarida</taxon>
        <taxon>Decapoda</taxon>
        <taxon>Pleocyemata</taxon>
        <taxon>Brachyura</taxon>
        <taxon>Eubrachyura</taxon>
        <taxon>Portunoidea</taxon>
        <taxon>Portunidae</taxon>
        <taxon>Portuninae</taxon>
        <taxon>Scylla</taxon>
    </lineage>
</organism>
<dbReference type="Proteomes" id="UP001487740">
    <property type="component" value="Unassembled WGS sequence"/>
</dbReference>
<sequence length="73" mass="8148">MLLPGQLVVHRDSEKLGTLDHLEGSLQNCLHTREARLLKVSYHQLIASLQEGPDQDPEPKTPLLSHLPLILGH</sequence>
<feature type="region of interest" description="Disordered" evidence="1">
    <location>
        <begin position="49"/>
        <end position="73"/>
    </location>
</feature>
<gene>
    <name evidence="2" type="ORF">O3P69_016904</name>
</gene>
<dbReference type="EMBL" id="JARAKH010000224">
    <property type="protein sequence ID" value="KAK8374760.1"/>
    <property type="molecule type" value="Genomic_DNA"/>
</dbReference>
<accession>A0AAW0SIY5</accession>
<keyword evidence="3" id="KW-1185">Reference proteome</keyword>
<evidence type="ECO:0000313" key="2">
    <source>
        <dbReference type="EMBL" id="KAK8374760.1"/>
    </source>
</evidence>
<evidence type="ECO:0000256" key="1">
    <source>
        <dbReference type="SAM" id="MobiDB-lite"/>
    </source>
</evidence>
<name>A0AAW0SIY5_SCYPA</name>
<dbReference type="AlphaFoldDB" id="A0AAW0SIY5"/>
<comment type="caution">
    <text evidence="2">The sequence shown here is derived from an EMBL/GenBank/DDBJ whole genome shotgun (WGS) entry which is preliminary data.</text>
</comment>